<dbReference type="OrthoDB" id="9811070at2"/>
<dbReference type="SUPFAM" id="SSF46565">
    <property type="entry name" value="Chaperone J-domain"/>
    <property type="match status" value="1"/>
</dbReference>
<dbReference type="PANTHER" id="PTHR12763:SF28">
    <property type="entry name" value="GEO10507P1-RELATED"/>
    <property type="match status" value="1"/>
</dbReference>
<feature type="transmembrane region" description="Helical" evidence="6">
    <location>
        <begin position="6"/>
        <end position="28"/>
    </location>
</feature>
<feature type="transmembrane region" description="Helical" evidence="6">
    <location>
        <begin position="65"/>
        <end position="85"/>
    </location>
</feature>
<dbReference type="GO" id="GO:0016020">
    <property type="term" value="C:membrane"/>
    <property type="evidence" value="ECO:0007669"/>
    <property type="project" value="UniProtKB-SubCell"/>
</dbReference>
<keyword evidence="2 6" id="KW-0812">Transmembrane</keyword>
<evidence type="ECO:0000256" key="2">
    <source>
        <dbReference type="ARBA" id="ARBA00022692"/>
    </source>
</evidence>
<dbReference type="InterPro" id="IPR001623">
    <property type="entry name" value="DnaJ_domain"/>
</dbReference>
<name>B8EMU3_METSB</name>
<dbReference type="PANTHER" id="PTHR12763">
    <property type="match status" value="1"/>
</dbReference>
<reference evidence="8 9" key="1">
    <citation type="journal article" date="2010" name="J. Bacteriol.">
        <title>Complete genome sequence of the aerobic facultative methanotroph Methylocella silvestris BL2.</title>
        <authorList>
            <person name="Chen Y."/>
            <person name="Crombie A."/>
            <person name="Rahman M.T."/>
            <person name="Dedysh S.N."/>
            <person name="Liesack W."/>
            <person name="Stott M.B."/>
            <person name="Alam M."/>
            <person name="Theisen A.R."/>
            <person name="Murrell J.C."/>
            <person name="Dunfield P.F."/>
        </authorList>
    </citation>
    <scope>NUCLEOTIDE SEQUENCE [LARGE SCALE GENOMIC DNA]</scope>
    <source>
        <strain evidence="9">DSM 15510 / CIP 108128 / LMG 27833 / NCIMB 13906 / BL2</strain>
    </source>
</reference>
<proteinExistence type="inferred from homology"/>
<accession>B8EMU3</accession>
<evidence type="ECO:0000256" key="6">
    <source>
        <dbReference type="SAM" id="Phobius"/>
    </source>
</evidence>
<comment type="subcellular location">
    <subcellularLocation>
        <location evidence="1">Membrane</location>
        <topology evidence="1">Single-pass membrane protein</topology>
    </subcellularLocation>
</comment>
<keyword evidence="4 6" id="KW-0472">Membrane</keyword>
<evidence type="ECO:0000313" key="8">
    <source>
        <dbReference type="EMBL" id="ACK52772.1"/>
    </source>
</evidence>
<dbReference type="CDD" id="cd06257">
    <property type="entry name" value="DnaJ"/>
    <property type="match status" value="1"/>
</dbReference>
<evidence type="ECO:0000256" key="5">
    <source>
        <dbReference type="ARBA" id="ARBA00038105"/>
    </source>
</evidence>
<keyword evidence="3 6" id="KW-1133">Transmembrane helix</keyword>
<dbReference type="HOGENOM" id="CLU_1170093_0_0_5"/>
<evidence type="ECO:0000256" key="3">
    <source>
        <dbReference type="ARBA" id="ARBA00022989"/>
    </source>
</evidence>
<dbReference type="SMART" id="SM00271">
    <property type="entry name" value="DnaJ"/>
    <property type="match status" value="1"/>
</dbReference>
<dbReference type="Gene3D" id="1.10.287.110">
    <property type="entry name" value="DnaJ domain"/>
    <property type="match status" value="1"/>
</dbReference>
<dbReference type="eggNOG" id="COG2214">
    <property type="taxonomic scope" value="Bacteria"/>
</dbReference>
<evidence type="ECO:0000313" key="9">
    <source>
        <dbReference type="Proteomes" id="UP000002257"/>
    </source>
</evidence>
<evidence type="ECO:0000259" key="7">
    <source>
        <dbReference type="SMART" id="SM00271"/>
    </source>
</evidence>
<dbReference type="Proteomes" id="UP000002257">
    <property type="component" value="Chromosome"/>
</dbReference>
<protein>
    <submittedName>
        <fullName evidence="8">Heat shock protein DnaJ domain protein</fullName>
    </submittedName>
</protein>
<gene>
    <name evidence="8" type="ordered locus">Msil_3891</name>
</gene>
<dbReference type="EMBL" id="CP001280">
    <property type="protein sequence ID" value="ACK52772.1"/>
    <property type="molecule type" value="Genomic_DNA"/>
</dbReference>
<dbReference type="InterPro" id="IPR036869">
    <property type="entry name" value="J_dom_sf"/>
</dbReference>
<dbReference type="RefSeq" id="WP_012592840.1">
    <property type="nucleotide sequence ID" value="NC_011666.1"/>
</dbReference>
<feature type="transmembrane region" description="Helical" evidence="6">
    <location>
        <begin position="40"/>
        <end position="59"/>
    </location>
</feature>
<dbReference type="STRING" id="395965.Msil_3891"/>
<evidence type="ECO:0000256" key="1">
    <source>
        <dbReference type="ARBA" id="ARBA00004167"/>
    </source>
</evidence>
<organism evidence="8 9">
    <name type="scientific">Methylocella silvestris (strain DSM 15510 / CIP 108128 / LMG 27833 / NCIMB 13906 / BL2)</name>
    <dbReference type="NCBI Taxonomy" id="395965"/>
    <lineage>
        <taxon>Bacteria</taxon>
        <taxon>Pseudomonadati</taxon>
        <taxon>Pseudomonadota</taxon>
        <taxon>Alphaproteobacteria</taxon>
        <taxon>Hyphomicrobiales</taxon>
        <taxon>Beijerinckiaceae</taxon>
        <taxon>Methylocella</taxon>
    </lineage>
</organism>
<sequence length="237" mass="24778">MSDPFIFALIALGLSIVASLVRMIDWFIHSDPKVIARTTRWAATAIAALSVPLLVILLFKEQSTAAVVLGAAMVLVPTLLGWRILGWTAFRPLSTDGGTSSAASCGNGSGEGVVSDPELVRRSAAVLEAYLRHISGPAAESGANLPAIAGRADWRAPRRSGGRAAGPFLDAMSEQEALAILGLEAGATELGICDAHQRIAHQVHPDQGGSHYLSIKVNQAKEILLQGAAETSARASR</sequence>
<keyword evidence="9" id="KW-1185">Reference proteome</keyword>
<keyword evidence="8" id="KW-0346">Stress response</keyword>
<feature type="domain" description="J" evidence="7">
    <location>
        <begin position="175"/>
        <end position="229"/>
    </location>
</feature>
<comment type="similarity">
    <text evidence="5">Belongs to the TIM14 family.</text>
</comment>
<dbReference type="KEGG" id="msl:Msil_3891"/>
<dbReference type="AlphaFoldDB" id="B8EMU3"/>
<evidence type="ECO:0000256" key="4">
    <source>
        <dbReference type="ARBA" id="ARBA00023136"/>
    </source>
</evidence>